<keyword evidence="2" id="KW-1185">Reference proteome</keyword>
<sequence length="118" mass="12365">MAIEYAYELRAGTGCFIELAVTTDGEGSDLTGAAFVYVIAASEGGPPLVSKAGTVSSGHTVGFQLSPEDTADLAGEYYHECKVKDTVNQLPTGVDIIDPATKESRLMVRIRPSSAVLP</sequence>
<organism evidence="1 2">
    <name type="scientific">Pseudodesulfovibrio karagichevae</name>
    <dbReference type="NCBI Taxonomy" id="3239305"/>
    <lineage>
        <taxon>Bacteria</taxon>
        <taxon>Pseudomonadati</taxon>
        <taxon>Thermodesulfobacteriota</taxon>
        <taxon>Desulfovibrionia</taxon>
        <taxon>Desulfovibrionales</taxon>
        <taxon>Desulfovibrionaceae</taxon>
    </lineage>
</organism>
<gene>
    <name evidence="1" type="ORF">AB6M95_09795</name>
</gene>
<comment type="caution">
    <text evidence="1">The sequence shown here is derived from an EMBL/GenBank/DDBJ whole genome shotgun (WGS) entry which is preliminary data.</text>
</comment>
<dbReference type="Proteomes" id="UP001568698">
    <property type="component" value="Unassembled WGS sequence"/>
</dbReference>
<protein>
    <submittedName>
        <fullName evidence="1">Uncharacterized protein</fullName>
    </submittedName>
</protein>
<proteinExistence type="predicted"/>
<name>A0ABV4K4V0_9BACT</name>
<reference evidence="1 2" key="1">
    <citation type="submission" date="2024-08" db="EMBL/GenBank/DDBJ databases">
        <title>Sulfate-reducing bacteria isolated from formation water of the oil field in Kazakhstan and description of Pseudodesulfovibrio sp.</title>
        <authorList>
            <person name="Bidzhieva S.K."/>
            <person name="Tourova T.P."/>
            <person name="Grouzdev D.S."/>
            <person name="Beletsky A.V."/>
            <person name="Sokolova D.S."/>
            <person name="Samigullina S.R."/>
            <person name="Poltaraus A.B."/>
            <person name="Avtukh A.N."/>
            <person name="Tereshina V.M."/>
            <person name="Zhaparov N.S."/>
            <person name="Mardanov A.V."/>
            <person name="Nazina T.N."/>
        </authorList>
    </citation>
    <scope>NUCLEOTIDE SEQUENCE [LARGE SCALE GENOMIC DNA]</scope>
    <source>
        <strain evidence="1 2">9FUS</strain>
    </source>
</reference>
<accession>A0ABV4K4V0</accession>
<evidence type="ECO:0000313" key="2">
    <source>
        <dbReference type="Proteomes" id="UP001568698"/>
    </source>
</evidence>
<evidence type="ECO:0000313" key="1">
    <source>
        <dbReference type="EMBL" id="MEZ7197039.1"/>
    </source>
</evidence>
<dbReference type="RefSeq" id="WP_371386558.1">
    <property type="nucleotide sequence ID" value="NZ_JBGLYH010000023.1"/>
</dbReference>
<dbReference type="EMBL" id="JBGLYH010000023">
    <property type="protein sequence ID" value="MEZ7197039.1"/>
    <property type="molecule type" value="Genomic_DNA"/>
</dbReference>